<dbReference type="Gene3D" id="3.40.630.30">
    <property type="match status" value="1"/>
</dbReference>
<dbReference type="InterPro" id="IPR050832">
    <property type="entry name" value="Bact_Acetyltransf"/>
</dbReference>
<organism evidence="4">
    <name type="scientific">Pseudidiomarina aestuarii</name>
    <dbReference type="NCBI Taxonomy" id="624146"/>
    <lineage>
        <taxon>Bacteria</taxon>
        <taxon>Pseudomonadati</taxon>
        <taxon>Pseudomonadota</taxon>
        <taxon>Gammaproteobacteria</taxon>
        <taxon>Alteromonadales</taxon>
        <taxon>Idiomarinaceae</taxon>
        <taxon>Pseudidiomarina</taxon>
    </lineage>
</organism>
<comment type="caution">
    <text evidence="4">The sequence shown here is derived from an EMBL/GenBank/DDBJ whole genome shotgun (WGS) entry which is preliminary data.</text>
</comment>
<dbReference type="EMBL" id="PYVN01000005">
    <property type="protein sequence ID" value="PTB86789.1"/>
    <property type="molecule type" value="Genomic_DNA"/>
</dbReference>
<name>A0A2T4CZ20_9GAMM</name>
<feature type="domain" description="N-acetyltransferase" evidence="3">
    <location>
        <begin position="1"/>
        <end position="149"/>
    </location>
</feature>
<evidence type="ECO:0000256" key="1">
    <source>
        <dbReference type="ARBA" id="ARBA00022679"/>
    </source>
</evidence>
<evidence type="ECO:0000313" key="4">
    <source>
        <dbReference type="EMBL" id="PTB86789.1"/>
    </source>
</evidence>
<dbReference type="PANTHER" id="PTHR43877">
    <property type="entry name" value="AMINOALKYLPHOSPHONATE N-ACETYLTRANSFERASE-RELATED-RELATED"/>
    <property type="match status" value="1"/>
</dbReference>
<proteinExistence type="predicted"/>
<keyword evidence="1 4" id="KW-0808">Transferase</keyword>
<dbReference type="PROSITE" id="PS51186">
    <property type="entry name" value="GNAT"/>
    <property type="match status" value="1"/>
</dbReference>
<dbReference type="InterPro" id="IPR000182">
    <property type="entry name" value="GNAT_dom"/>
</dbReference>
<dbReference type="Pfam" id="PF00583">
    <property type="entry name" value="Acetyltransf_1"/>
    <property type="match status" value="1"/>
</dbReference>
<accession>A0A2T4CZ20</accession>
<keyword evidence="2" id="KW-0012">Acyltransferase</keyword>
<dbReference type="CDD" id="cd04301">
    <property type="entry name" value="NAT_SF"/>
    <property type="match status" value="1"/>
</dbReference>
<dbReference type="GO" id="GO:0016747">
    <property type="term" value="F:acyltransferase activity, transferring groups other than amino-acyl groups"/>
    <property type="evidence" value="ECO:0007669"/>
    <property type="project" value="InterPro"/>
</dbReference>
<reference evidence="4" key="1">
    <citation type="submission" date="2018-03" db="EMBL/GenBank/DDBJ databases">
        <title>Cross-interface Injection: A General Nanoliter Liquid Handling Method Applied to Single Cells Genome Amplification Automated Nanoliter Liquid Handling Applied to Single Cell Multiple Displacement Amplification.</title>
        <authorList>
            <person name="Yun J."/>
            <person name="Xu P."/>
            <person name="Xu J."/>
            <person name="Dai X."/>
            <person name="Wang Y."/>
            <person name="Zheng X."/>
            <person name="Cao C."/>
            <person name="Yi Q."/>
            <person name="Zhu Y."/>
            <person name="Wang L."/>
            <person name="Dong Z."/>
            <person name="Huang Y."/>
            <person name="Huang L."/>
            <person name="Du W."/>
        </authorList>
    </citation>
    <scope>NUCLEOTIDE SEQUENCE [LARGE SCALE GENOMIC DNA]</scope>
    <source>
        <strain evidence="4">Z-D3-2</strain>
    </source>
</reference>
<dbReference type="SUPFAM" id="SSF55729">
    <property type="entry name" value="Acyl-CoA N-acyltransferases (Nat)"/>
    <property type="match status" value="1"/>
</dbReference>
<evidence type="ECO:0000259" key="3">
    <source>
        <dbReference type="PROSITE" id="PS51186"/>
    </source>
</evidence>
<dbReference type="PANTHER" id="PTHR43877:SF2">
    <property type="entry name" value="AMINOALKYLPHOSPHONATE N-ACETYLTRANSFERASE-RELATED"/>
    <property type="match status" value="1"/>
</dbReference>
<dbReference type="InterPro" id="IPR016181">
    <property type="entry name" value="Acyl_CoA_acyltransferase"/>
</dbReference>
<gene>
    <name evidence="4" type="ORF">C9940_01030</name>
</gene>
<evidence type="ECO:0000256" key="2">
    <source>
        <dbReference type="ARBA" id="ARBA00023315"/>
    </source>
</evidence>
<protein>
    <submittedName>
        <fullName evidence="4">GNAT family N-acetyltransferase</fullName>
    </submittedName>
</protein>
<sequence>MEILTAVPSDIPELCRLLDTLFSQETEFKPDAEMQALGLGAIIEGDGIGDILVAKDAGQIVGMVNLLYTISTALGSRVAILEDMVVAPQSRGLGIGSALLKYAIDFAREKGCKRITLLTDNDNEAAHRFYEQHGFIESSMLAFRLSLDV</sequence>
<dbReference type="AlphaFoldDB" id="A0A2T4CZ20"/>